<evidence type="ECO:0000256" key="1">
    <source>
        <dbReference type="ARBA" id="ARBA00001947"/>
    </source>
</evidence>
<keyword evidence="22" id="KW-1185">Reference proteome</keyword>
<dbReference type="GO" id="GO:0016740">
    <property type="term" value="F:transferase activity"/>
    <property type="evidence" value="ECO:0007669"/>
    <property type="project" value="UniProtKB-KW"/>
</dbReference>
<dbReference type="SUPFAM" id="SSF52096">
    <property type="entry name" value="ClpP/crotonase"/>
    <property type="match status" value="2"/>
</dbReference>
<evidence type="ECO:0000256" key="2">
    <source>
        <dbReference type="ARBA" id="ARBA00004496"/>
    </source>
</evidence>
<evidence type="ECO:0000313" key="22">
    <source>
        <dbReference type="Proteomes" id="UP001335729"/>
    </source>
</evidence>
<dbReference type="InterPro" id="IPR001095">
    <property type="entry name" value="Acetyl_CoA_COase_a_su"/>
</dbReference>
<comment type="similarity">
    <text evidence="4">In the C-terminal section; belongs to the AccA family.</text>
</comment>
<evidence type="ECO:0000256" key="15">
    <source>
        <dbReference type="ARBA" id="ARBA00023098"/>
    </source>
</evidence>
<accession>A0ABU7MWS0</accession>
<evidence type="ECO:0000256" key="11">
    <source>
        <dbReference type="ARBA" id="ARBA00022741"/>
    </source>
</evidence>
<keyword evidence="16" id="KW-0275">Fatty acid biosynthesis</keyword>
<evidence type="ECO:0000313" key="21">
    <source>
        <dbReference type="EMBL" id="MEE4024219.1"/>
    </source>
</evidence>
<protein>
    <recommendedName>
        <fullName evidence="8">Acetyl-coenzyme A carboxylase carboxyl transferase subunits beta/alpha</fullName>
        <ecNumber evidence="7">2.1.3.15</ecNumber>
    </recommendedName>
</protein>
<sequence length="478" mass="50164">MTDPLRVDARTLVELLVDEGTWISWDAPAVWEPDDPDYRAALGRARDRTGVDESVITGAGRMRGVPVALVISEFGFLGGSIGRTAGQRVVAAIERAARDELPVVALPASGGTRMQEGISAFLQMVAITGAVNAHKAAGLPYIVYLRHPTTGGVFASWGSLGHVTWAQPGALIGFLGPRVFEGLTGHAFPDGVQTSANLHRHGLIDALVTPDELADALGPVLRLLSTGGAEKPSRMTPAIVDPTREVWPSVLATRDPHRLGMADLLAPDRSAVLRGDAPIWLALRRFGGRVAVVIGQDRRRQAGGDLIGPADLRAARRAMELATDLRLPVVTVIDTPGAELSPAAEEGGLAGEIAGCTSELIALPVPTVSVLLGQGAGGAALALFPTDFRVGAVDSWLSPLPPEGASVIVYRDTEHAAQMAEAQGIAASALYVDGTLDHLVDISADHGMDVLEAVIADELRSRSRPSVRRRTRTPGGGR</sequence>
<comment type="similarity">
    <text evidence="3">Belongs to the AccD/PCCB family.</text>
</comment>
<evidence type="ECO:0000256" key="4">
    <source>
        <dbReference type="ARBA" id="ARBA00006276"/>
    </source>
</evidence>
<dbReference type="PANTHER" id="PTHR42995">
    <property type="entry name" value="ACETYL-COENZYME A CARBOXYLASE CARBOXYL TRANSFERASE SUBUNIT BETA, CHLOROPLASTIC"/>
    <property type="match status" value="1"/>
</dbReference>
<evidence type="ECO:0000256" key="16">
    <source>
        <dbReference type="ARBA" id="ARBA00023160"/>
    </source>
</evidence>
<comment type="caution">
    <text evidence="21">The sequence shown here is derived from an EMBL/GenBank/DDBJ whole genome shotgun (WGS) entry which is preliminary data.</text>
</comment>
<comment type="function">
    <text evidence="17">Component of the acetyl coenzyme A carboxylase (ACC) complex. Biotin carboxylase (BC) catalyzes the carboxylation of biotin on its carrier protein (BCCP) and then the CO(2) group is transferred by the transcarboxylase to acetyl-CoA to form malonyl-CoA.</text>
</comment>
<dbReference type="EMBL" id="JAZDUE010000011">
    <property type="protein sequence ID" value="MEE4024219.1"/>
    <property type="molecule type" value="Genomic_DNA"/>
</dbReference>
<name>A0ABU7MWS0_9ACTN</name>
<dbReference type="InterPro" id="IPR011762">
    <property type="entry name" value="COA_CT_N"/>
</dbReference>
<evidence type="ECO:0000256" key="12">
    <source>
        <dbReference type="ARBA" id="ARBA00022771"/>
    </source>
</evidence>
<evidence type="ECO:0000256" key="5">
    <source>
        <dbReference type="ARBA" id="ARBA00010284"/>
    </source>
</evidence>
<dbReference type="RefSeq" id="WP_330505602.1">
    <property type="nucleotide sequence ID" value="NZ_JAZDUE010000011.1"/>
</dbReference>
<comment type="subcellular location">
    <subcellularLocation>
        <location evidence="2">Cytoplasm</location>
    </subcellularLocation>
</comment>
<comment type="similarity">
    <text evidence="5">In the N-terminal section; belongs to the AccD/PCCB family.</text>
</comment>
<keyword evidence="15" id="KW-0443">Lipid metabolism</keyword>
<evidence type="ECO:0000256" key="9">
    <source>
        <dbReference type="ARBA" id="ARBA00022516"/>
    </source>
</evidence>
<evidence type="ECO:0000256" key="14">
    <source>
        <dbReference type="ARBA" id="ARBA00022840"/>
    </source>
</evidence>
<dbReference type="Pfam" id="PF01039">
    <property type="entry name" value="Carboxyl_trans"/>
    <property type="match status" value="1"/>
</dbReference>
<evidence type="ECO:0000256" key="17">
    <source>
        <dbReference type="ARBA" id="ARBA00025280"/>
    </source>
</evidence>
<dbReference type="Pfam" id="PF03255">
    <property type="entry name" value="ACCA"/>
    <property type="match status" value="1"/>
</dbReference>
<dbReference type="PANTHER" id="PTHR42995:SF5">
    <property type="entry name" value="ACETYL-COENZYME A CARBOXYLASE CARBOXYL TRANSFERASE SUBUNIT BETA, CHLOROPLASTIC"/>
    <property type="match status" value="1"/>
</dbReference>
<evidence type="ECO:0000256" key="10">
    <source>
        <dbReference type="ARBA" id="ARBA00022679"/>
    </source>
</evidence>
<keyword evidence="13" id="KW-0276">Fatty acid metabolism</keyword>
<comment type="cofactor">
    <cofactor evidence="1">
        <name>Zn(2+)</name>
        <dbReference type="ChEBI" id="CHEBI:29105"/>
    </cofactor>
</comment>
<keyword evidence="14" id="KW-0067">ATP-binding</keyword>
<keyword evidence="12" id="KW-0863">Zinc-finger</keyword>
<dbReference type="PROSITE" id="PS50989">
    <property type="entry name" value="COA_CT_CTER"/>
    <property type="match status" value="1"/>
</dbReference>
<proteinExistence type="inferred from homology"/>
<evidence type="ECO:0000256" key="18">
    <source>
        <dbReference type="ARBA" id="ARBA00049152"/>
    </source>
</evidence>
<evidence type="ECO:0000256" key="8">
    <source>
        <dbReference type="ARBA" id="ARBA00018312"/>
    </source>
</evidence>
<dbReference type="EC" id="2.1.3.15" evidence="7"/>
<dbReference type="InterPro" id="IPR000438">
    <property type="entry name" value="Acetyl_CoA_COase_Trfase_b_su"/>
</dbReference>
<feature type="domain" description="CoA carboxyltransferase N-terminal" evidence="19">
    <location>
        <begin position="1"/>
        <end position="239"/>
    </location>
</feature>
<feature type="domain" description="CoA carboxyltransferase C-terminal" evidence="20">
    <location>
        <begin position="209"/>
        <end position="461"/>
    </location>
</feature>
<evidence type="ECO:0000256" key="7">
    <source>
        <dbReference type="ARBA" id="ARBA00011883"/>
    </source>
</evidence>
<reference evidence="21 22" key="1">
    <citation type="submission" date="2024-01" db="EMBL/GenBank/DDBJ databases">
        <title>Draft genome sequence of Gordonia sp. PKS22-38.</title>
        <authorList>
            <person name="Suphannarot A."/>
            <person name="Mingma R."/>
        </authorList>
    </citation>
    <scope>NUCLEOTIDE SEQUENCE [LARGE SCALE GENOMIC DNA]</scope>
    <source>
        <strain evidence="21 22">PKS22-38</strain>
    </source>
</reference>
<evidence type="ECO:0000256" key="6">
    <source>
        <dbReference type="ARBA" id="ARBA00011664"/>
    </source>
</evidence>
<dbReference type="InterPro" id="IPR011763">
    <property type="entry name" value="COA_CT_C"/>
</dbReference>
<evidence type="ECO:0000256" key="3">
    <source>
        <dbReference type="ARBA" id="ARBA00006102"/>
    </source>
</evidence>
<dbReference type="Proteomes" id="UP001335729">
    <property type="component" value="Unassembled WGS sequence"/>
</dbReference>
<comment type="subunit">
    <text evidence="6">Acetyl-CoA carboxylase is a heterotetramer composed of biotin carboxyl carrier protein (AccB), biotin carboxylase (AccC) and two subunits of ACCase subunit beta/alpha.</text>
</comment>
<dbReference type="InterPro" id="IPR034733">
    <property type="entry name" value="AcCoA_carboxyl_beta"/>
</dbReference>
<keyword evidence="12" id="KW-0862">Zinc</keyword>
<evidence type="ECO:0000259" key="20">
    <source>
        <dbReference type="PROSITE" id="PS50989"/>
    </source>
</evidence>
<keyword evidence="10 21" id="KW-0808">Transferase</keyword>
<dbReference type="Gene3D" id="3.90.226.10">
    <property type="entry name" value="2-enoyl-CoA Hydratase, Chain A, domain 1"/>
    <property type="match status" value="2"/>
</dbReference>
<keyword evidence="12" id="KW-0479">Metal-binding</keyword>
<keyword evidence="9" id="KW-0444">Lipid biosynthesis</keyword>
<comment type="catalytic activity">
    <reaction evidence="18">
        <text>N(6)-carboxybiotinyl-L-lysyl-[protein] + acetyl-CoA = N(6)-biotinyl-L-lysyl-[protein] + malonyl-CoA</text>
        <dbReference type="Rhea" id="RHEA:54728"/>
        <dbReference type="Rhea" id="RHEA-COMP:10505"/>
        <dbReference type="Rhea" id="RHEA-COMP:10506"/>
        <dbReference type="ChEBI" id="CHEBI:57288"/>
        <dbReference type="ChEBI" id="CHEBI:57384"/>
        <dbReference type="ChEBI" id="CHEBI:83144"/>
        <dbReference type="ChEBI" id="CHEBI:83145"/>
        <dbReference type="EC" id="2.1.3.15"/>
    </reaction>
</comment>
<gene>
    <name evidence="21" type="ORF">V1Y59_14130</name>
</gene>
<evidence type="ECO:0000256" key="13">
    <source>
        <dbReference type="ARBA" id="ARBA00022832"/>
    </source>
</evidence>
<evidence type="ECO:0000259" key="19">
    <source>
        <dbReference type="PROSITE" id="PS50980"/>
    </source>
</evidence>
<dbReference type="PROSITE" id="PS50980">
    <property type="entry name" value="COA_CT_NTER"/>
    <property type="match status" value="1"/>
</dbReference>
<dbReference type="PRINTS" id="PR01070">
    <property type="entry name" value="ACCCTRFRASEB"/>
</dbReference>
<organism evidence="21 22">
    <name type="scientific">Gordonia prachuapensis</name>
    <dbReference type="NCBI Taxonomy" id="3115651"/>
    <lineage>
        <taxon>Bacteria</taxon>
        <taxon>Bacillati</taxon>
        <taxon>Actinomycetota</taxon>
        <taxon>Actinomycetes</taxon>
        <taxon>Mycobacteriales</taxon>
        <taxon>Gordoniaceae</taxon>
        <taxon>Gordonia</taxon>
    </lineage>
</organism>
<keyword evidence="11" id="KW-0547">Nucleotide-binding</keyword>
<dbReference type="InterPro" id="IPR029045">
    <property type="entry name" value="ClpP/crotonase-like_dom_sf"/>
</dbReference>